<name>A0A8R1E6Q9_CAEJA</name>
<dbReference type="AlphaFoldDB" id="A0A8R1E6Q9"/>
<proteinExistence type="predicted"/>
<evidence type="ECO:0000313" key="2">
    <source>
        <dbReference type="Proteomes" id="UP000005237"/>
    </source>
</evidence>
<accession>A0A8R1E6Q9</accession>
<dbReference type="PROSITE" id="PS51257">
    <property type="entry name" value="PROKAR_LIPOPROTEIN"/>
    <property type="match status" value="1"/>
</dbReference>
<evidence type="ECO:0000313" key="1">
    <source>
        <dbReference type="EnsemblMetazoa" id="CJA24424a.1"/>
    </source>
</evidence>
<evidence type="ECO:0008006" key="3">
    <source>
        <dbReference type="Google" id="ProtNLM"/>
    </source>
</evidence>
<dbReference type="Pfam" id="PF05705">
    <property type="entry name" value="DUF829"/>
    <property type="match status" value="1"/>
</dbReference>
<protein>
    <recommendedName>
        <fullName evidence="3">Transmembrane protein 53</fullName>
    </recommendedName>
</protein>
<dbReference type="Proteomes" id="UP000005237">
    <property type="component" value="Unassembled WGS sequence"/>
</dbReference>
<reference evidence="2" key="1">
    <citation type="submission" date="2010-08" db="EMBL/GenBank/DDBJ databases">
        <authorList>
            <consortium name="Caenorhabditis japonica Sequencing Consortium"/>
            <person name="Wilson R.K."/>
        </authorList>
    </citation>
    <scope>NUCLEOTIDE SEQUENCE [LARGE SCALE GENOMIC DNA]</scope>
    <source>
        <strain evidence="2">DF5081</strain>
    </source>
</reference>
<reference evidence="1" key="2">
    <citation type="submission" date="2022-06" db="UniProtKB">
        <authorList>
            <consortium name="EnsemblMetazoa"/>
        </authorList>
    </citation>
    <scope>IDENTIFICATION</scope>
    <source>
        <strain evidence="1">DF5081</strain>
    </source>
</reference>
<dbReference type="EnsemblMetazoa" id="CJA24424a.1">
    <property type="protein sequence ID" value="CJA24424a.1"/>
    <property type="gene ID" value="WBGene00179996"/>
</dbReference>
<sequence>MLATRRLLPRLIATSSVPATSSCANQKRNYFTRHVPEPKMQIHLPNPQASDGTAETLVLSEHQHLDEKKPVVLIIGWAGANPKHIDKYINIYNDEG</sequence>
<dbReference type="InterPro" id="IPR008547">
    <property type="entry name" value="DUF829_TMEM53"/>
</dbReference>
<organism evidence="1 2">
    <name type="scientific">Caenorhabditis japonica</name>
    <dbReference type="NCBI Taxonomy" id="281687"/>
    <lineage>
        <taxon>Eukaryota</taxon>
        <taxon>Metazoa</taxon>
        <taxon>Ecdysozoa</taxon>
        <taxon>Nematoda</taxon>
        <taxon>Chromadorea</taxon>
        <taxon>Rhabditida</taxon>
        <taxon>Rhabditina</taxon>
        <taxon>Rhabditomorpha</taxon>
        <taxon>Rhabditoidea</taxon>
        <taxon>Rhabditidae</taxon>
        <taxon>Peloderinae</taxon>
        <taxon>Caenorhabditis</taxon>
    </lineage>
</organism>
<keyword evidence="2" id="KW-1185">Reference proteome</keyword>